<name>A0A1F7ZHW6_9EURO</name>
<comment type="caution">
    <text evidence="1">The sequence shown here is derived from an EMBL/GenBank/DDBJ whole genome shotgun (WGS) entry which is preliminary data.</text>
</comment>
<dbReference type="OrthoDB" id="4691160at2759"/>
<evidence type="ECO:0000313" key="2">
    <source>
        <dbReference type="Proteomes" id="UP000179179"/>
    </source>
</evidence>
<dbReference type="Proteomes" id="UP000179179">
    <property type="component" value="Unassembled WGS sequence"/>
</dbReference>
<dbReference type="AlphaFoldDB" id="A0A1F7ZHW6"/>
<protein>
    <submittedName>
        <fullName evidence="1">Uncharacterized protein</fullName>
    </submittedName>
</protein>
<organism evidence="1 2">
    <name type="scientific">Aspergillus bombycis</name>
    <dbReference type="NCBI Taxonomy" id="109264"/>
    <lineage>
        <taxon>Eukaryota</taxon>
        <taxon>Fungi</taxon>
        <taxon>Dikarya</taxon>
        <taxon>Ascomycota</taxon>
        <taxon>Pezizomycotina</taxon>
        <taxon>Eurotiomycetes</taxon>
        <taxon>Eurotiomycetidae</taxon>
        <taxon>Eurotiales</taxon>
        <taxon>Aspergillaceae</taxon>
        <taxon>Aspergillus</taxon>
    </lineage>
</organism>
<evidence type="ECO:0000313" key="1">
    <source>
        <dbReference type="EMBL" id="OGM39121.1"/>
    </source>
</evidence>
<dbReference type="RefSeq" id="XP_022382840.1">
    <property type="nucleotide sequence ID" value="XM_022539384.1"/>
</dbReference>
<proteinExistence type="predicted"/>
<accession>A0A1F7ZHW6</accession>
<dbReference type="STRING" id="109264.A0A1F7ZHW6"/>
<sequence length="88" mass="9587">MLVSTGLASAIALNIGISAAPALRDGSRYIQLRIYSEPGCFKQNRGEMGIYGDKLNKCWTFGGTTAKSVRFEYTLRDNCTVSAVGIYQ</sequence>
<reference evidence="1 2" key="1">
    <citation type="journal article" date="2016" name="Genome Biol. Evol.">
        <title>Draft genome sequence of an aflatoxigenic Aspergillus species, A. bombycis.</title>
        <authorList>
            <person name="Moore G.G."/>
            <person name="Mack B.M."/>
            <person name="Beltz S.B."/>
            <person name="Gilbert M.K."/>
        </authorList>
    </citation>
    <scope>NUCLEOTIDE SEQUENCE [LARGE SCALE GENOMIC DNA]</scope>
    <source>
        <strain evidence="2">NRRL 26010</strain>
    </source>
</reference>
<dbReference type="GeneID" id="34455646"/>
<keyword evidence="2" id="KW-1185">Reference proteome</keyword>
<dbReference type="EMBL" id="LYCR01000435">
    <property type="protein sequence ID" value="OGM39121.1"/>
    <property type="molecule type" value="Genomic_DNA"/>
</dbReference>
<gene>
    <name evidence="1" type="ORF">ABOM_012259</name>
</gene>